<reference evidence="6" key="1">
    <citation type="submission" date="2021-01" db="EMBL/GenBank/DDBJ databases">
        <title>Whole genome shotgun sequence of Virgisporangium aurantiacum NBRC 16421.</title>
        <authorList>
            <person name="Komaki H."/>
            <person name="Tamura T."/>
        </authorList>
    </citation>
    <scope>NUCLEOTIDE SEQUENCE</scope>
    <source>
        <strain evidence="6">NBRC 16421</strain>
    </source>
</reference>
<evidence type="ECO:0000256" key="4">
    <source>
        <dbReference type="ARBA" id="ARBA00023033"/>
    </source>
</evidence>
<dbReference type="InterPro" id="IPR011251">
    <property type="entry name" value="Luciferase-like_dom"/>
</dbReference>
<feature type="domain" description="Luciferase-like" evidence="5">
    <location>
        <begin position="13"/>
        <end position="234"/>
    </location>
</feature>
<evidence type="ECO:0000313" key="7">
    <source>
        <dbReference type="Proteomes" id="UP000612585"/>
    </source>
</evidence>
<accession>A0A8J4E2U9</accession>
<dbReference type="Gene3D" id="3.20.20.30">
    <property type="entry name" value="Luciferase-like domain"/>
    <property type="match status" value="1"/>
</dbReference>
<dbReference type="Proteomes" id="UP000612585">
    <property type="component" value="Unassembled WGS sequence"/>
</dbReference>
<dbReference type="PANTHER" id="PTHR42847:SF4">
    <property type="entry name" value="ALKANESULFONATE MONOOXYGENASE-RELATED"/>
    <property type="match status" value="1"/>
</dbReference>
<keyword evidence="2" id="KW-0288">FMN</keyword>
<protein>
    <submittedName>
        <fullName evidence="6">LLM class F420-dependent oxidoreductase</fullName>
    </submittedName>
</protein>
<name>A0A8J4E2U9_9ACTN</name>
<dbReference type="PANTHER" id="PTHR42847">
    <property type="entry name" value="ALKANESULFONATE MONOOXYGENASE"/>
    <property type="match status" value="1"/>
</dbReference>
<evidence type="ECO:0000256" key="1">
    <source>
        <dbReference type="ARBA" id="ARBA00022630"/>
    </source>
</evidence>
<evidence type="ECO:0000259" key="5">
    <source>
        <dbReference type="Pfam" id="PF00296"/>
    </source>
</evidence>
<evidence type="ECO:0000256" key="3">
    <source>
        <dbReference type="ARBA" id="ARBA00023002"/>
    </source>
</evidence>
<comment type="caution">
    <text evidence="6">The sequence shown here is derived from an EMBL/GenBank/DDBJ whole genome shotgun (WGS) entry which is preliminary data.</text>
</comment>
<keyword evidence="7" id="KW-1185">Reference proteome</keyword>
<evidence type="ECO:0000256" key="2">
    <source>
        <dbReference type="ARBA" id="ARBA00022643"/>
    </source>
</evidence>
<keyword evidence="4" id="KW-0503">Monooxygenase</keyword>
<dbReference type="SUPFAM" id="SSF51679">
    <property type="entry name" value="Bacterial luciferase-like"/>
    <property type="match status" value="1"/>
</dbReference>
<evidence type="ECO:0000313" key="6">
    <source>
        <dbReference type="EMBL" id="GIJ59366.1"/>
    </source>
</evidence>
<keyword evidence="3" id="KW-0560">Oxidoreductase</keyword>
<dbReference type="InterPro" id="IPR050172">
    <property type="entry name" value="SsuD_RutA_monooxygenase"/>
</dbReference>
<proteinExistence type="predicted"/>
<keyword evidence="1" id="KW-0285">Flavoprotein</keyword>
<gene>
    <name evidence="6" type="primary">ssuD_3</name>
    <name evidence="6" type="ORF">Vau01_068820</name>
</gene>
<organism evidence="6 7">
    <name type="scientific">Virgisporangium aurantiacum</name>
    <dbReference type="NCBI Taxonomy" id="175570"/>
    <lineage>
        <taxon>Bacteria</taxon>
        <taxon>Bacillati</taxon>
        <taxon>Actinomycetota</taxon>
        <taxon>Actinomycetes</taxon>
        <taxon>Micromonosporales</taxon>
        <taxon>Micromonosporaceae</taxon>
        <taxon>Virgisporangium</taxon>
    </lineage>
</organism>
<dbReference type="NCBIfam" id="TIGR03619">
    <property type="entry name" value="F420_Rv2161c"/>
    <property type="match status" value="1"/>
</dbReference>
<dbReference type="Pfam" id="PF00296">
    <property type="entry name" value="Bac_luciferase"/>
    <property type="match status" value="1"/>
</dbReference>
<dbReference type="GO" id="GO:0008726">
    <property type="term" value="F:alkanesulfonate monooxygenase activity"/>
    <property type="evidence" value="ECO:0007669"/>
    <property type="project" value="TreeGrafter"/>
</dbReference>
<dbReference type="InterPro" id="IPR019921">
    <property type="entry name" value="Lucif-like_OxRdtase_Rv2161c"/>
</dbReference>
<sequence length="272" mass="29207">MYGLHRDRNVDPGVLARRATLAEDAGFESIWVGDHIALPIGEGNPPRLEAVTALTYLSAVTSRVRLGAGLVVLPQRQPVLLAKQLTSLDVLSGGRLTVAVGAGYVEPELNAMGVQLAERGARTDEYLAVMRALWAAETSYTGRFVSYEGVAQYPSPVQRPHPPIVIGGHSAAAFRRAVRHGNGWYGWGLSVDETRETLRALNETAGREERPAGLGELEISMTPPTPPDLDTARRYADAGVHRLIIELEGLDDDKVDGLIASVGETLVGQVST</sequence>
<dbReference type="InterPro" id="IPR036661">
    <property type="entry name" value="Luciferase-like_sf"/>
</dbReference>
<dbReference type="EMBL" id="BOPG01000045">
    <property type="protein sequence ID" value="GIJ59366.1"/>
    <property type="molecule type" value="Genomic_DNA"/>
</dbReference>
<dbReference type="GO" id="GO:0046306">
    <property type="term" value="P:alkanesulfonate catabolic process"/>
    <property type="evidence" value="ECO:0007669"/>
    <property type="project" value="TreeGrafter"/>
</dbReference>
<dbReference type="AlphaFoldDB" id="A0A8J4E2U9"/>